<evidence type="ECO:0000313" key="2">
    <source>
        <dbReference type="Proteomes" id="UP000593966"/>
    </source>
</evidence>
<accession>A0A7S7AJ13</accession>
<name>A0A7S7AJ13_9GAMM</name>
<dbReference type="EMBL" id="CP048659">
    <property type="protein sequence ID" value="QOW47812.1"/>
    <property type="molecule type" value="Genomic_DNA"/>
</dbReference>
<dbReference type="Proteomes" id="UP000593966">
    <property type="component" value="Chromosome"/>
</dbReference>
<reference evidence="1 2" key="1">
    <citation type="submission" date="2020-02" db="EMBL/GenBank/DDBJ databases">
        <title>Tigecycline-resistant Acinetobacter species from pigs and migratory birds.</title>
        <authorList>
            <person name="Chen C."/>
            <person name="Sun J."/>
            <person name="Liao X.-P."/>
            <person name="Liu Y.-H."/>
        </authorList>
    </citation>
    <scope>NUCLEOTIDE SEQUENCE [LARGE SCALE GENOMIC DNA]</scope>
    <source>
        <strain evidence="1 2">YH12207_T</strain>
    </source>
</reference>
<organism evidence="1 2">
    <name type="scientific">Acinetobacter piscicola</name>
    <dbReference type="NCBI Taxonomy" id="2006115"/>
    <lineage>
        <taxon>Bacteria</taxon>
        <taxon>Pseudomonadati</taxon>
        <taxon>Pseudomonadota</taxon>
        <taxon>Gammaproteobacteria</taxon>
        <taxon>Moraxellales</taxon>
        <taxon>Moraxellaceae</taxon>
        <taxon>Acinetobacter</taxon>
    </lineage>
</organism>
<keyword evidence="2" id="KW-1185">Reference proteome</keyword>
<proteinExistence type="predicted"/>
<dbReference type="AlphaFoldDB" id="A0A7S7AJ13"/>
<gene>
    <name evidence="1" type="ORF">G0028_01375</name>
</gene>
<evidence type="ECO:0000313" key="1">
    <source>
        <dbReference type="EMBL" id="QOW47812.1"/>
    </source>
</evidence>
<sequence length="67" mass="7881">MFTLDNIHGLPQLCPTHSSIAFCLNQLRQAHIVFFNLGNIIICPEQKIMMIFKEKYLSHMEKIYLFP</sequence>
<protein>
    <submittedName>
        <fullName evidence="1">Uncharacterized protein</fullName>
    </submittedName>
</protein>